<evidence type="ECO:0000256" key="3">
    <source>
        <dbReference type="ARBA" id="ARBA00022475"/>
    </source>
</evidence>
<feature type="transmembrane region" description="Helical" evidence="7">
    <location>
        <begin position="159"/>
        <end position="181"/>
    </location>
</feature>
<keyword evidence="9" id="KW-1185">Reference proteome</keyword>
<dbReference type="OrthoDB" id="9805111at2"/>
<organism evidence="8 9">
    <name type="scientific">Piscinibacter terrae</name>
    <dbReference type="NCBI Taxonomy" id="2496871"/>
    <lineage>
        <taxon>Bacteria</taxon>
        <taxon>Pseudomonadati</taxon>
        <taxon>Pseudomonadota</taxon>
        <taxon>Betaproteobacteria</taxon>
        <taxon>Burkholderiales</taxon>
        <taxon>Sphaerotilaceae</taxon>
        <taxon>Piscinibacter</taxon>
    </lineage>
</organism>
<evidence type="ECO:0000256" key="1">
    <source>
        <dbReference type="ARBA" id="ARBA00004651"/>
    </source>
</evidence>
<reference evidence="8 9" key="1">
    <citation type="submission" date="2018-08" db="EMBL/GenBank/DDBJ databases">
        <authorList>
            <person name="Khan S.A."/>
            <person name="Jeon C.O."/>
            <person name="Chun B.H."/>
            <person name="Jeong S.E."/>
        </authorList>
    </citation>
    <scope>NUCLEOTIDE SEQUENCE [LARGE SCALE GENOMIC DNA]</scope>
    <source>
        <strain evidence="8 9">S-16</strain>
    </source>
</reference>
<keyword evidence="4 7" id="KW-0812">Transmembrane</keyword>
<comment type="subcellular location">
    <subcellularLocation>
        <location evidence="1">Cell membrane</location>
        <topology evidence="1">Multi-pass membrane protein</topology>
    </subcellularLocation>
</comment>
<protein>
    <submittedName>
        <fullName evidence="8">EscR/YscR/HrcR family type III secretion system export apparatus protein</fullName>
    </submittedName>
</protein>
<dbReference type="PROSITE" id="PS01060">
    <property type="entry name" value="FLIP_1"/>
    <property type="match status" value="1"/>
</dbReference>
<evidence type="ECO:0000256" key="2">
    <source>
        <dbReference type="ARBA" id="ARBA00006257"/>
    </source>
</evidence>
<dbReference type="GO" id="GO:0005886">
    <property type="term" value="C:plasma membrane"/>
    <property type="evidence" value="ECO:0007669"/>
    <property type="project" value="UniProtKB-SubCell"/>
</dbReference>
<dbReference type="PANTHER" id="PTHR30587">
    <property type="entry name" value="FLAGELLAR BIOSYNTHETIC PROTEIN FLIP"/>
    <property type="match status" value="1"/>
</dbReference>
<accession>A0A3N7HH24</accession>
<keyword evidence="3 7" id="KW-1003">Cell membrane</keyword>
<dbReference type="InterPro" id="IPR005773">
    <property type="entry name" value="T3SS_YscR-like"/>
</dbReference>
<dbReference type="PANTHER" id="PTHR30587:SF2">
    <property type="entry name" value="SURFACE PRESENTATION OF ANTIGENS PROTEIN SPAP"/>
    <property type="match status" value="1"/>
</dbReference>
<feature type="transmembrane region" description="Helical" evidence="7">
    <location>
        <begin position="193"/>
        <end position="217"/>
    </location>
</feature>
<dbReference type="PRINTS" id="PR01302">
    <property type="entry name" value="TYPE3IMPPROT"/>
</dbReference>
<feature type="transmembrane region" description="Helical" evidence="7">
    <location>
        <begin position="6"/>
        <end position="39"/>
    </location>
</feature>
<evidence type="ECO:0000256" key="5">
    <source>
        <dbReference type="ARBA" id="ARBA00022989"/>
    </source>
</evidence>
<dbReference type="PROSITE" id="PS01061">
    <property type="entry name" value="FLIP_2"/>
    <property type="match status" value="1"/>
</dbReference>
<reference evidence="8 9" key="2">
    <citation type="submission" date="2018-12" db="EMBL/GenBank/DDBJ databases">
        <title>Rhizobacter gummiphilus sp. nov., a rubber-degrading bacterium isolated from the soil of a botanical garden in Japan.</title>
        <authorList>
            <person name="Shunsuke S.S."/>
        </authorList>
    </citation>
    <scope>NUCLEOTIDE SEQUENCE [LARGE SCALE GENOMIC DNA]</scope>
    <source>
        <strain evidence="8 9">S-16</strain>
    </source>
</reference>
<gene>
    <name evidence="8" type="ORF">DZC73_27910</name>
</gene>
<dbReference type="NCBIfam" id="NF009438">
    <property type="entry name" value="PRK12797.1"/>
    <property type="match status" value="1"/>
</dbReference>
<evidence type="ECO:0000256" key="4">
    <source>
        <dbReference type="ARBA" id="ARBA00022692"/>
    </source>
</evidence>
<comment type="similarity">
    <text evidence="2 7">Belongs to the FliP/MopC/SpaP family.</text>
</comment>
<sequence>MLVSEYLPILIAIGALALLPFVALMVTSFAKIVIVLGLLRQALGLQQVPPNMVLNGIALVLTVYVMAPVVMEASDRLRAEGHGLSSFKTVDDIGVGYDAVATPLRAFLQKHAEARDRKFFLRTAARLWPEERARNLKEDDMLVLVPAFTVTELGEAFRIGFVLFVAFLIIDLVVANILLALGMSMVSPTIISVPFKLLLFVMLDGWARLLQGLVLGYQ</sequence>
<dbReference type="InterPro" id="IPR005838">
    <property type="entry name" value="T3SS_IM_P"/>
</dbReference>
<evidence type="ECO:0000313" key="9">
    <source>
        <dbReference type="Proteomes" id="UP000267464"/>
    </source>
</evidence>
<dbReference type="GO" id="GO:0009306">
    <property type="term" value="P:protein secretion"/>
    <property type="evidence" value="ECO:0007669"/>
    <property type="project" value="UniProtKB-UniRule"/>
</dbReference>
<dbReference type="AlphaFoldDB" id="A0A3N7HH24"/>
<proteinExistence type="inferred from homology"/>
<dbReference type="EMBL" id="QUSW01000011">
    <property type="protein sequence ID" value="RQP21327.1"/>
    <property type="molecule type" value="Genomic_DNA"/>
</dbReference>
<evidence type="ECO:0000256" key="6">
    <source>
        <dbReference type="ARBA" id="ARBA00023136"/>
    </source>
</evidence>
<dbReference type="NCBIfam" id="TIGR01102">
    <property type="entry name" value="yscR"/>
    <property type="match status" value="1"/>
</dbReference>
<name>A0A3N7HH24_9BURK</name>
<evidence type="ECO:0000256" key="7">
    <source>
        <dbReference type="RuleBase" id="RU362070"/>
    </source>
</evidence>
<keyword evidence="5 7" id="KW-1133">Transmembrane helix</keyword>
<dbReference type="Proteomes" id="UP000267464">
    <property type="component" value="Unassembled WGS sequence"/>
</dbReference>
<dbReference type="Pfam" id="PF00813">
    <property type="entry name" value="FliP"/>
    <property type="match status" value="1"/>
</dbReference>
<comment type="caution">
    <text evidence="8">The sequence shown here is derived from an EMBL/GenBank/DDBJ whole genome shotgun (WGS) entry which is preliminary data.</text>
</comment>
<keyword evidence="6 7" id="KW-0472">Membrane</keyword>
<evidence type="ECO:0000313" key="8">
    <source>
        <dbReference type="EMBL" id="RQP21327.1"/>
    </source>
</evidence>
<feature type="transmembrane region" description="Helical" evidence="7">
    <location>
        <begin position="51"/>
        <end position="71"/>
    </location>
</feature>